<dbReference type="InterPro" id="IPR032466">
    <property type="entry name" value="Metal_Hydrolase"/>
</dbReference>
<dbReference type="Gene3D" id="2.30.40.10">
    <property type="entry name" value="Urease, subunit C, domain 1"/>
    <property type="match status" value="1"/>
</dbReference>
<protein>
    <submittedName>
        <fullName evidence="3">Amidohydrolase</fullName>
    </submittedName>
</protein>
<evidence type="ECO:0000259" key="2">
    <source>
        <dbReference type="Pfam" id="PF01979"/>
    </source>
</evidence>
<proteinExistence type="predicted"/>
<dbReference type="InterPro" id="IPR006680">
    <property type="entry name" value="Amidohydro-rel"/>
</dbReference>
<dbReference type="PROSITE" id="PS51257">
    <property type="entry name" value="PROKAR_LIPOPROTEIN"/>
    <property type="match status" value="1"/>
</dbReference>
<dbReference type="EMBL" id="JBHRSD010000002">
    <property type="protein sequence ID" value="MFC3031409.1"/>
    <property type="molecule type" value="Genomic_DNA"/>
</dbReference>
<dbReference type="InterPro" id="IPR050378">
    <property type="entry name" value="Metallo-dep_Hydrolases_sf"/>
</dbReference>
<dbReference type="RefSeq" id="WP_377120605.1">
    <property type="nucleotide sequence ID" value="NZ_JBHRSD010000002.1"/>
</dbReference>
<dbReference type="Gene3D" id="3.20.20.140">
    <property type="entry name" value="Metal-dependent hydrolases"/>
    <property type="match status" value="1"/>
</dbReference>
<dbReference type="Pfam" id="PF01979">
    <property type="entry name" value="Amidohydro_1"/>
    <property type="match status" value="1"/>
</dbReference>
<comment type="caution">
    <text evidence="3">The sequence shown here is derived from an EMBL/GenBank/DDBJ whole genome shotgun (WGS) entry which is preliminary data.</text>
</comment>
<dbReference type="PANTHER" id="PTHR11647">
    <property type="entry name" value="HYDRANTOINASE/DIHYDROPYRIMIDINASE FAMILY MEMBER"/>
    <property type="match status" value="1"/>
</dbReference>
<comment type="cofactor">
    <cofactor evidence="1">
        <name>Zn(2+)</name>
        <dbReference type="ChEBI" id="CHEBI:29105"/>
    </cofactor>
</comment>
<gene>
    <name evidence="3" type="ORF">ACFOEE_02555</name>
</gene>
<dbReference type="SUPFAM" id="SSF51338">
    <property type="entry name" value="Composite domain of metallo-dependent hydrolases"/>
    <property type="match status" value="1"/>
</dbReference>
<organism evidence="3 4">
    <name type="scientific">Pseudoalteromonas fenneropenaei</name>
    <dbReference type="NCBI Taxonomy" id="1737459"/>
    <lineage>
        <taxon>Bacteria</taxon>
        <taxon>Pseudomonadati</taxon>
        <taxon>Pseudomonadota</taxon>
        <taxon>Gammaproteobacteria</taxon>
        <taxon>Alteromonadales</taxon>
        <taxon>Pseudoalteromonadaceae</taxon>
        <taxon>Pseudoalteromonas</taxon>
    </lineage>
</organism>
<accession>A0ABV7CFR3</accession>
<reference evidence="4" key="1">
    <citation type="journal article" date="2019" name="Int. J. Syst. Evol. Microbiol.">
        <title>The Global Catalogue of Microorganisms (GCM) 10K type strain sequencing project: providing services to taxonomists for standard genome sequencing and annotation.</title>
        <authorList>
            <consortium name="The Broad Institute Genomics Platform"/>
            <consortium name="The Broad Institute Genome Sequencing Center for Infectious Disease"/>
            <person name="Wu L."/>
            <person name="Ma J."/>
        </authorList>
    </citation>
    <scope>NUCLEOTIDE SEQUENCE [LARGE SCALE GENOMIC DNA]</scope>
    <source>
        <strain evidence="4">KCTC 42730</strain>
    </source>
</reference>
<dbReference type="SUPFAM" id="SSF51556">
    <property type="entry name" value="Metallo-dependent hydrolases"/>
    <property type="match status" value="1"/>
</dbReference>
<feature type="domain" description="Amidohydrolase-related" evidence="2">
    <location>
        <begin position="97"/>
        <end position="438"/>
    </location>
</feature>
<evidence type="ECO:0000256" key="1">
    <source>
        <dbReference type="ARBA" id="ARBA00001947"/>
    </source>
</evidence>
<sequence length="460" mass="50433">MQKLSPSLLALALGVALTGCQDQGPKRDKVEINKNPFPSTYQVLPATATLIKNATVLTGTGERLDNADVYMVDGKIQQVGQGLDAAGATVIDAKGKWVTPGIIDVHSHLGAYPSPQVESHQDGNEMTSPNTAEVWVEHSVWPQDPGFNRAREGGITTLQILPGSANLFGGRSVTLKNVPSPTMQGMKFPDAPYGLKMACGENPKRVYGSKGVLPATRMGNMAGFRSSWIEAKEYKAKWEQYEAEYAAGLNPEAPHRDIKLDTLRGVLDGEVLIHNHCYKAEEIAMMIDMSKEFGYHSGTFHHGIEAYKVAGLLAENNNCAALWPDWWGFKMEAYDMVQENIAIVDAVKNSCAIVHSDSDTTIQRLNQEAGKVMYRANDNGFNISEEHAIKWITYNAAKALGLQEKVGSLAAGKNADVVIWNQSPFSVYAKAEQVFIDGAKVYDRFDEKYQAVSDFMLGQR</sequence>
<name>A0ABV7CFR3_9GAMM</name>
<dbReference type="PANTHER" id="PTHR11647:SF1">
    <property type="entry name" value="COLLAPSIN RESPONSE MEDIATOR PROTEIN"/>
    <property type="match status" value="1"/>
</dbReference>
<evidence type="ECO:0000313" key="4">
    <source>
        <dbReference type="Proteomes" id="UP001595453"/>
    </source>
</evidence>
<dbReference type="InterPro" id="IPR011059">
    <property type="entry name" value="Metal-dep_hydrolase_composite"/>
</dbReference>
<dbReference type="Proteomes" id="UP001595453">
    <property type="component" value="Unassembled WGS sequence"/>
</dbReference>
<evidence type="ECO:0000313" key="3">
    <source>
        <dbReference type="EMBL" id="MFC3031409.1"/>
    </source>
</evidence>
<keyword evidence="4" id="KW-1185">Reference proteome</keyword>
<dbReference type="CDD" id="cd01309">
    <property type="entry name" value="Met_dep_hydrolase_C"/>
    <property type="match status" value="1"/>
</dbReference>